<comment type="caution">
    <text evidence="2">The sequence shown here is derived from an EMBL/GenBank/DDBJ whole genome shotgun (WGS) entry which is preliminary data.</text>
</comment>
<feature type="compositionally biased region" description="Low complexity" evidence="1">
    <location>
        <begin position="320"/>
        <end position="336"/>
    </location>
</feature>
<evidence type="ECO:0000313" key="2">
    <source>
        <dbReference type="EMBL" id="KAF4043184.1"/>
    </source>
</evidence>
<proteinExistence type="predicted"/>
<protein>
    <submittedName>
        <fullName evidence="2">Uncharacterized protein</fullName>
    </submittedName>
</protein>
<dbReference type="EMBL" id="WSZM01000092">
    <property type="protein sequence ID" value="KAF4043184.1"/>
    <property type="molecule type" value="Genomic_DNA"/>
</dbReference>
<dbReference type="Proteomes" id="UP000602510">
    <property type="component" value="Unassembled WGS sequence"/>
</dbReference>
<name>A0A833TH84_PHYIN</name>
<dbReference type="AlphaFoldDB" id="A0A833TH84"/>
<feature type="region of interest" description="Disordered" evidence="1">
    <location>
        <begin position="410"/>
        <end position="459"/>
    </location>
</feature>
<evidence type="ECO:0000313" key="3">
    <source>
        <dbReference type="Proteomes" id="UP000602510"/>
    </source>
</evidence>
<keyword evidence="3" id="KW-1185">Reference proteome</keyword>
<accession>A0A833TH84</accession>
<sequence length="557" mass="62498">MEERDAIVWWLEQNSNFLRVTVSSPFSPSSRRGRVNLREVVQTESHALNELAACVNRNLPGSNWDARHAKQMLQQYLLEYRSTAEAAANPQFILDEKDELLGIQTVQAKLDGMCRHFRRLQQLHDPGTIASRERERKRMERGRENQQSIGQRQQPTAKRTMSVKVHVNLTERQRSEREEVVPESELSNLHENSETDRDTALQSNLTGGSAKMQERTSKKAIVRVQGNGNKDGDLKHSKGNGNVTAAQTQKRQEAKTTSIVAQTSSGKGKDETLPKSKCSTRVKKRRTSEGNIPRAKKKQRHVDTPSEKNGTVDVVDLTLSQTTQSTSSASEGSQDSPLLDENTASGNIHSGKTQSSGHKRNIVHTLEPTIEASRQTRQGTQHSSNHPLSTLNTVVPDALRSAIAQVVSQRQQLLSRQRSRSDSDSDVDTPSLDAKPRASRNMPPADTPRSRNEPVPSAGFLPPLIAKSKVCSAKANMKRKRAFFRAKELAFEQLRWQRENELQQLELALLRREMEARQSLAKDELKLQRMRVRADLIQPLISAGVSVTDIAERLRLL</sequence>
<evidence type="ECO:0000256" key="1">
    <source>
        <dbReference type="SAM" id="MobiDB-lite"/>
    </source>
</evidence>
<gene>
    <name evidence="2" type="ORF">GN244_ATG04666</name>
</gene>
<feature type="compositionally biased region" description="Polar residues" evidence="1">
    <location>
        <begin position="145"/>
        <end position="159"/>
    </location>
</feature>
<feature type="compositionally biased region" description="Polar residues" evidence="1">
    <location>
        <begin position="239"/>
        <end position="266"/>
    </location>
</feature>
<organism evidence="2 3">
    <name type="scientific">Phytophthora infestans</name>
    <name type="common">Potato late blight agent</name>
    <name type="synonym">Botrytis infestans</name>
    <dbReference type="NCBI Taxonomy" id="4787"/>
    <lineage>
        <taxon>Eukaryota</taxon>
        <taxon>Sar</taxon>
        <taxon>Stramenopiles</taxon>
        <taxon>Oomycota</taxon>
        <taxon>Peronosporomycetes</taxon>
        <taxon>Peronosporales</taxon>
        <taxon>Peronosporaceae</taxon>
        <taxon>Phytophthora</taxon>
    </lineage>
</organism>
<feature type="compositionally biased region" description="Basic and acidic residues" evidence="1">
    <location>
        <begin position="169"/>
        <end position="180"/>
    </location>
</feature>
<feature type="compositionally biased region" description="Polar residues" evidence="1">
    <location>
        <begin position="342"/>
        <end position="356"/>
    </location>
</feature>
<feature type="compositionally biased region" description="Basic and acidic residues" evidence="1">
    <location>
        <begin position="131"/>
        <end position="144"/>
    </location>
</feature>
<feature type="region of interest" description="Disordered" evidence="1">
    <location>
        <begin position="125"/>
        <end position="361"/>
    </location>
</feature>
<reference evidence="2" key="1">
    <citation type="submission" date="2020-04" db="EMBL/GenBank/DDBJ databases">
        <title>Hybrid Assembly of Korean Phytophthora infestans isolates.</title>
        <authorList>
            <person name="Prokchorchik M."/>
            <person name="Lee Y."/>
            <person name="Seo J."/>
            <person name="Cho J.-H."/>
            <person name="Park Y.-E."/>
            <person name="Jang D.-C."/>
            <person name="Im J.-S."/>
            <person name="Choi J.-G."/>
            <person name="Park H.-J."/>
            <person name="Lee G.-B."/>
            <person name="Lee Y.-G."/>
            <person name="Hong S.-Y."/>
            <person name="Cho K."/>
            <person name="Sohn K.H."/>
        </authorList>
    </citation>
    <scope>NUCLEOTIDE SEQUENCE</scope>
    <source>
        <strain evidence="2">KR_1_A1</strain>
    </source>
</reference>